<accession>A0A151GGR8</accession>
<evidence type="ECO:0000313" key="1">
    <source>
        <dbReference type="EMBL" id="KYK56285.1"/>
    </source>
</evidence>
<evidence type="ECO:0000313" key="2">
    <source>
        <dbReference type="Proteomes" id="UP000076580"/>
    </source>
</evidence>
<gene>
    <name evidence="1" type="ORF">DCS_08255</name>
</gene>
<name>A0A151GGR8_DRECN</name>
<sequence>MASTVGALLAQDPTNSVQNTGYTSSTNKAWTEGYHPIKNMTVHTKACGDGLTYANFETAFLPLYDDDRVRMGTAAFPPNGRSWRMGSEADVELWFHTEISNVVLAAWNHHPTVVQTSHSKPPSEKNMPEEVDATYSFKSNQHRVALVIGEMKRNLVDADKWQCGRIPSSGPQDRLSRELRGYVRFHASTGVKPTPIRYAHKYECPQVFCFDGDTLLLLQFRANSRAELKHERCPVDCWVLPRENSGTPLRYALYRLLAQGFRRFQGGVALDGFSSDLRQFYNGRPLWTLGDVATSQHPNGYARSVHVATGAFMWTHPSGTDPIWETGSIWG</sequence>
<proteinExistence type="predicted"/>
<dbReference type="RefSeq" id="XP_040655637.1">
    <property type="nucleotide sequence ID" value="XM_040805533.1"/>
</dbReference>
<dbReference type="GeneID" id="63720898"/>
<dbReference type="Proteomes" id="UP000076580">
    <property type="component" value="Chromosome 03"/>
</dbReference>
<organism evidence="1 2">
    <name type="scientific">Drechmeria coniospora</name>
    <name type="common">Nematophagous fungus</name>
    <name type="synonym">Meria coniospora</name>
    <dbReference type="NCBI Taxonomy" id="98403"/>
    <lineage>
        <taxon>Eukaryota</taxon>
        <taxon>Fungi</taxon>
        <taxon>Dikarya</taxon>
        <taxon>Ascomycota</taxon>
        <taxon>Pezizomycotina</taxon>
        <taxon>Sordariomycetes</taxon>
        <taxon>Hypocreomycetidae</taxon>
        <taxon>Hypocreales</taxon>
        <taxon>Ophiocordycipitaceae</taxon>
        <taxon>Drechmeria</taxon>
    </lineage>
</organism>
<protein>
    <submittedName>
        <fullName evidence="1">Uncharacterized protein</fullName>
    </submittedName>
</protein>
<comment type="caution">
    <text evidence="1">The sequence shown here is derived from an EMBL/GenBank/DDBJ whole genome shotgun (WGS) entry which is preliminary data.</text>
</comment>
<keyword evidence="2" id="KW-1185">Reference proteome</keyword>
<dbReference type="InParanoid" id="A0A151GGR8"/>
<dbReference type="EMBL" id="LAYC01000003">
    <property type="protein sequence ID" value="KYK56285.1"/>
    <property type="molecule type" value="Genomic_DNA"/>
</dbReference>
<reference evidence="1 2" key="1">
    <citation type="journal article" date="2016" name="Sci. Rep.">
        <title>Insights into Adaptations to a Near-Obligate Nematode Endoparasitic Lifestyle from the Finished Genome of Drechmeria coniospora.</title>
        <authorList>
            <person name="Zhang L."/>
            <person name="Zhou Z."/>
            <person name="Guo Q."/>
            <person name="Fokkens L."/>
            <person name="Miskei M."/>
            <person name="Pocsi I."/>
            <person name="Zhang W."/>
            <person name="Chen M."/>
            <person name="Wang L."/>
            <person name="Sun Y."/>
            <person name="Donzelli B.G."/>
            <person name="Gibson D.M."/>
            <person name="Nelson D.R."/>
            <person name="Luo J.G."/>
            <person name="Rep M."/>
            <person name="Liu H."/>
            <person name="Yang S."/>
            <person name="Wang J."/>
            <person name="Krasnoff S.B."/>
            <person name="Xu Y."/>
            <person name="Molnar I."/>
            <person name="Lin M."/>
        </authorList>
    </citation>
    <scope>NUCLEOTIDE SEQUENCE [LARGE SCALE GENOMIC DNA]</scope>
    <source>
        <strain evidence="1 2">ARSEF 6962</strain>
    </source>
</reference>
<dbReference type="AlphaFoldDB" id="A0A151GGR8"/>